<gene>
    <name evidence="15" type="ORF">CPZ25_019905</name>
</gene>
<comment type="catalytic activity">
    <reaction evidence="1">
        <text>Hydrolysis of DNA containing ring-opened 7-methylguanine residues, releasing 2,6-diamino-4-hydroxy-5-(N-methyl)formamidopyrimidine.</text>
        <dbReference type="EC" id="3.2.2.23"/>
    </reaction>
</comment>
<name>A0A4P9CEY0_EUBML</name>
<organism evidence="15 16">
    <name type="scientific">Eubacterium maltosivorans</name>
    <dbReference type="NCBI Taxonomy" id="2041044"/>
    <lineage>
        <taxon>Bacteria</taxon>
        <taxon>Bacillati</taxon>
        <taxon>Bacillota</taxon>
        <taxon>Clostridia</taxon>
        <taxon>Eubacteriales</taxon>
        <taxon>Eubacteriaceae</taxon>
        <taxon>Eubacterium</taxon>
    </lineage>
</organism>
<keyword evidence="11" id="KW-0511">Multifunctional enzyme</keyword>
<accession>A0A4P9CEY0</accession>
<evidence type="ECO:0000256" key="5">
    <source>
        <dbReference type="ARBA" id="ARBA00022771"/>
    </source>
</evidence>
<evidence type="ECO:0000313" key="15">
    <source>
        <dbReference type="EMBL" id="QCT73485.1"/>
    </source>
</evidence>
<keyword evidence="10" id="KW-0456">Lyase</keyword>
<dbReference type="PROSITE" id="PS51066">
    <property type="entry name" value="ZF_FPG_2"/>
    <property type="match status" value="1"/>
</dbReference>
<evidence type="ECO:0000313" key="16">
    <source>
        <dbReference type="Proteomes" id="UP000218387"/>
    </source>
</evidence>
<protein>
    <submittedName>
        <fullName evidence="15">Endonuclease VIII</fullName>
    </submittedName>
</protein>
<evidence type="ECO:0000256" key="9">
    <source>
        <dbReference type="ARBA" id="ARBA00023204"/>
    </source>
</evidence>
<sequence length="277" mass="30872">MLELPESYTIAGQLDEIIRGKQIEQVVAGASPHKFAFFNGEPEACRELLLGMRVDKAISYGGYVEIEFGDKRLLLGDGVNIRYLEAKEKQPKKHQLLLTFEDETALVFSVAMYGAIWAYVEGENDNYYHQVAREKPSPLSGKFDREWFDAIVAAAKQNTSAKALLATEQRIPGLGNGCLQDILFNARVNPRTKLEYLTAEELRHLFGSVKSTLHQMTIKGGRDTEKDIFGMKGGYKSILSKNTYKVPCPVCGGAIVKETYLGGSIYYCPNCQPIKNS</sequence>
<dbReference type="SUPFAM" id="SSF46946">
    <property type="entry name" value="S13-like H2TH domain"/>
    <property type="match status" value="1"/>
</dbReference>
<dbReference type="SUPFAM" id="SSF57716">
    <property type="entry name" value="Glucocorticoid receptor-like (DNA-binding domain)"/>
    <property type="match status" value="1"/>
</dbReference>
<keyword evidence="9" id="KW-0234">DNA repair</keyword>
<keyword evidence="6" id="KW-0378">Hydrolase</keyword>
<evidence type="ECO:0000256" key="12">
    <source>
        <dbReference type="ARBA" id="ARBA00023295"/>
    </source>
</evidence>
<dbReference type="GO" id="GO:0006284">
    <property type="term" value="P:base-excision repair"/>
    <property type="evidence" value="ECO:0007669"/>
    <property type="project" value="InterPro"/>
</dbReference>
<dbReference type="EMBL" id="CP029487">
    <property type="protein sequence ID" value="QCT73485.1"/>
    <property type="molecule type" value="Genomic_DNA"/>
</dbReference>
<dbReference type="Proteomes" id="UP000218387">
    <property type="component" value="Chromosome"/>
</dbReference>
<evidence type="ECO:0000256" key="10">
    <source>
        <dbReference type="ARBA" id="ARBA00023239"/>
    </source>
</evidence>
<dbReference type="RefSeq" id="WP_058695278.1">
    <property type="nucleotide sequence ID" value="NZ_CP029487.1"/>
</dbReference>
<feature type="domain" description="FPG-type" evidence="14">
    <location>
        <begin position="227"/>
        <end position="273"/>
    </location>
</feature>
<dbReference type="SMART" id="SM01232">
    <property type="entry name" value="H2TH"/>
    <property type="match status" value="1"/>
</dbReference>
<dbReference type="SUPFAM" id="SSF81624">
    <property type="entry name" value="N-terminal domain of MutM-like DNA repair proteins"/>
    <property type="match status" value="1"/>
</dbReference>
<dbReference type="InterPro" id="IPR010979">
    <property type="entry name" value="Ribosomal_uS13-like_H2TH"/>
</dbReference>
<dbReference type="GO" id="GO:0003684">
    <property type="term" value="F:damaged DNA binding"/>
    <property type="evidence" value="ECO:0007669"/>
    <property type="project" value="InterPro"/>
</dbReference>
<dbReference type="InterPro" id="IPR000214">
    <property type="entry name" value="Znf_DNA_glyclase/AP_lyase"/>
</dbReference>
<reference evidence="15 16" key="1">
    <citation type="submission" date="2018-05" db="EMBL/GenBank/DDBJ databases">
        <title>Genome comparison of Eubacterium sp.</title>
        <authorList>
            <person name="Feng Y."/>
            <person name="Sanchez-Andrea I."/>
            <person name="Stams A.J.M."/>
            <person name="De Vos W.M."/>
        </authorList>
    </citation>
    <scope>NUCLEOTIDE SEQUENCE [LARGE SCALE GENOMIC DNA]</scope>
    <source>
        <strain evidence="15 16">YI</strain>
    </source>
</reference>
<dbReference type="Gene3D" id="3.20.190.10">
    <property type="entry name" value="MutM-like, N-terminal"/>
    <property type="match status" value="1"/>
</dbReference>
<keyword evidence="4" id="KW-0227">DNA damage</keyword>
<evidence type="ECO:0000256" key="6">
    <source>
        <dbReference type="ARBA" id="ARBA00022801"/>
    </source>
</evidence>
<dbReference type="InterPro" id="IPR035937">
    <property type="entry name" value="FPG_N"/>
</dbReference>
<dbReference type="InterPro" id="IPR012319">
    <property type="entry name" value="FPG_cat"/>
</dbReference>
<dbReference type="PANTHER" id="PTHR22993">
    <property type="entry name" value="FORMAMIDOPYRIMIDINE-DNA GLYCOSYLASE"/>
    <property type="match status" value="1"/>
</dbReference>
<evidence type="ECO:0000256" key="8">
    <source>
        <dbReference type="ARBA" id="ARBA00023125"/>
    </source>
</evidence>
<evidence type="ECO:0000256" key="1">
    <source>
        <dbReference type="ARBA" id="ARBA00001668"/>
    </source>
</evidence>
<dbReference type="GO" id="GO:0016829">
    <property type="term" value="F:lyase activity"/>
    <property type="evidence" value="ECO:0007669"/>
    <property type="project" value="UniProtKB-KW"/>
</dbReference>
<dbReference type="Pfam" id="PF01149">
    <property type="entry name" value="Fapy_DNA_glyco"/>
    <property type="match status" value="1"/>
</dbReference>
<dbReference type="KEGG" id="emt:CPZ25_019905"/>
<dbReference type="GO" id="GO:0003906">
    <property type="term" value="F:DNA-(apurinic or apyrimidinic site) endonuclease activity"/>
    <property type="evidence" value="ECO:0007669"/>
    <property type="project" value="InterPro"/>
</dbReference>
<evidence type="ECO:0000259" key="14">
    <source>
        <dbReference type="PROSITE" id="PS51066"/>
    </source>
</evidence>
<keyword evidence="3" id="KW-0479">Metal-binding</keyword>
<keyword evidence="16" id="KW-1185">Reference proteome</keyword>
<dbReference type="AlphaFoldDB" id="A0A4P9CEY0"/>
<dbReference type="InterPro" id="IPR015886">
    <property type="entry name" value="H2TH_FPG"/>
</dbReference>
<dbReference type="PANTHER" id="PTHR22993:SF9">
    <property type="entry name" value="FORMAMIDOPYRIMIDINE-DNA GLYCOSYLASE"/>
    <property type="match status" value="1"/>
</dbReference>
<evidence type="ECO:0000256" key="2">
    <source>
        <dbReference type="ARBA" id="ARBA00009409"/>
    </source>
</evidence>
<keyword evidence="15" id="KW-0255">Endonuclease</keyword>
<keyword evidence="5 13" id="KW-0863">Zinc-finger</keyword>
<keyword evidence="8" id="KW-0238">DNA-binding</keyword>
<evidence type="ECO:0000256" key="13">
    <source>
        <dbReference type="PROSITE-ProRule" id="PRU00391"/>
    </source>
</evidence>
<dbReference type="GO" id="GO:0034039">
    <property type="term" value="F:8-oxo-7,8-dihydroguanine DNA N-glycosylase activity"/>
    <property type="evidence" value="ECO:0007669"/>
    <property type="project" value="TreeGrafter"/>
</dbReference>
<dbReference type="GO" id="GO:0008270">
    <property type="term" value="F:zinc ion binding"/>
    <property type="evidence" value="ECO:0007669"/>
    <property type="project" value="UniProtKB-KW"/>
</dbReference>
<proteinExistence type="inferred from homology"/>
<comment type="similarity">
    <text evidence="2">Belongs to the FPG family.</text>
</comment>
<evidence type="ECO:0000256" key="4">
    <source>
        <dbReference type="ARBA" id="ARBA00022763"/>
    </source>
</evidence>
<keyword evidence="7" id="KW-0862">Zinc</keyword>
<keyword evidence="12" id="KW-0326">Glycosidase</keyword>
<dbReference type="Gene3D" id="1.10.8.50">
    <property type="match status" value="1"/>
</dbReference>
<evidence type="ECO:0000256" key="3">
    <source>
        <dbReference type="ARBA" id="ARBA00022723"/>
    </source>
</evidence>
<evidence type="ECO:0000256" key="7">
    <source>
        <dbReference type="ARBA" id="ARBA00022833"/>
    </source>
</evidence>
<keyword evidence="15" id="KW-0540">Nuclease</keyword>
<evidence type="ECO:0000256" key="11">
    <source>
        <dbReference type="ARBA" id="ARBA00023268"/>
    </source>
</evidence>